<gene>
    <name evidence="2" type="ORF">LPU83_0111</name>
</gene>
<feature type="region of interest" description="Disordered" evidence="1">
    <location>
        <begin position="73"/>
        <end position="92"/>
    </location>
</feature>
<feature type="compositionally biased region" description="Low complexity" evidence="1">
    <location>
        <begin position="82"/>
        <end position="92"/>
    </location>
</feature>
<protein>
    <submittedName>
        <fullName evidence="2">Uncharacterized protein</fullName>
    </submittedName>
</protein>
<evidence type="ECO:0000313" key="2">
    <source>
        <dbReference type="EMBL" id="CDM55797.1"/>
    </source>
</evidence>
<organism evidence="2 3">
    <name type="scientific">Rhizobium favelukesii</name>
    <dbReference type="NCBI Taxonomy" id="348824"/>
    <lineage>
        <taxon>Bacteria</taxon>
        <taxon>Pseudomonadati</taxon>
        <taxon>Pseudomonadota</taxon>
        <taxon>Alphaproteobacteria</taxon>
        <taxon>Hyphomicrobiales</taxon>
        <taxon>Rhizobiaceae</taxon>
        <taxon>Rhizobium/Agrobacterium group</taxon>
        <taxon>Rhizobium</taxon>
    </lineage>
</organism>
<keyword evidence="3" id="KW-1185">Reference proteome</keyword>
<dbReference type="HOGENOM" id="CLU_2411164_0_0_5"/>
<accession>W6R368</accession>
<evidence type="ECO:0000313" key="3">
    <source>
        <dbReference type="Proteomes" id="UP000019443"/>
    </source>
</evidence>
<feature type="region of interest" description="Disordered" evidence="1">
    <location>
        <begin position="1"/>
        <end position="20"/>
    </location>
</feature>
<dbReference type="EMBL" id="HG916852">
    <property type="protein sequence ID" value="CDM55797.1"/>
    <property type="molecule type" value="Genomic_DNA"/>
</dbReference>
<evidence type="ECO:0000256" key="1">
    <source>
        <dbReference type="SAM" id="MobiDB-lite"/>
    </source>
</evidence>
<dbReference type="AlphaFoldDB" id="W6R368"/>
<dbReference type="Proteomes" id="UP000019443">
    <property type="component" value="Chromosome"/>
</dbReference>
<sequence length="92" mass="9815">MASAARGPRPIQKGMIPFDDTGATLTTDGLAASQAGYPARPDAEKRARPAFFVFVSRMFVIPADLLLRMHIPSQGSRTECQPSSSTSFPSSS</sequence>
<name>W6R368_9HYPH</name>
<reference evidence="2" key="1">
    <citation type="submission" date="2013-11" db="EMBL/GenBank/DDBJ databases">
        <title>Draft genome sequence of the broad-host-range Rhizobium sp. LPU83 strain, a member of the low-genetic diversity Oregon-like Rhizobium sp. group.</title>
        <authorList>
            <person name="Wibberg D."/>
            <person name="Puehler A."/>
            <person name="Schlueter A."/>
        </authorList>
    </citation>
    <scope>NUCLEOTIDE SEQUENCE [LARGE SCALE GENOMIC DNA]</scope>
    <source>
        <strain evidence="2">LPU83</strain>
    </source>
</reference>
<dbReference type="KEGG" id="rhl:LPU83_0111"/>
<proteinExistence type="predicted"/>